<sequence>MRILVATASRYGSTREVGERLAATLAVDLERQMIEAEIDVIDVVDVEDIAFYDAAIIGSAVYFGRWLRPARDLIDREQHNLHQLPVWLFSSGPVGDNTPATGSAMTAPWAREHRTFPGKLDRSTLRRSERLVAAVLRAPDVDDRDFVEIDGWAHDIASSLAGSRPGRSQIVS</sequence>
<evidence type="ECO:0000259" key="1">
    <source>
        <dbReference type="Pfam" id="PF12724"/>
    </source>
</evidence>
<organism evidence="2 3">
    <name type="scientific">Gordonia sesuvii</name>
    <dbReference type="NCBI Taxonomy" id="3116777"/>
    <lineage>
        <taxon>Bacteria</taxon>
        <taxon>Bacillati</taxon>
        <taxon>Actinomycetota</taxon>
        <taxon>Actinomycetes</taxon>
        <taxon>Mycobacteriales</taxon>
        <taxon>Gordoniaceae</taxon>
        <taxon>Gordonia</taxon>
    </lineage>
</organism>
<name>A0ABU7MAL3_9ACTN</name>
<dbReference type="InterPro" id="IPR029039">
    <property type="entry name" value="Flavoprotein-like_sf"/>
</dbReference>
<dbReference type="Proteomes" id="UP001347146">
    <property type="component" value="Unassembled WGS sequence"/>
</dbReference>
<dbReference type="InterPro" id="IPR052200">
    <property type="entry name" value="Protoporphyrinogen_IX_DH"/>
</dbReference>
<accession>A0ABU7MAL3</accession>
<reference evidence="2 3" key="1">
    <citation type="submission" date="2024-01" db="EMBL/GenBank/DDBJ databases">
        <title>Draft genome sequence of Gordonia sp. LSe1-13.</title>
        <authorList>
            <person name="Suphannarot A."/>
            <person name="Mingma R."/>
        </authorList>
    </citation>
    <scope>NUCLEOTIDE SEQUENCE [LARGE SCALE GENOMIC DNA]</scope>
    <source>
        <strain evidence="2 3">LSe1-13</strain>
    </source>
</reference>
<keyword evidence="3" id="KW-1185">Reference proteome</keyword>
<evidence type="ECO:0000313" key="2">
    <source>
        <dbReference type="EMBL" id="MEE3850144.1"/>
    </source>
</evidence>
<dbReference type="EMBL" id="JAZDUF010000002">
    <property type="protein sequence ID" value="MEE3850144.1"/>
    <property type="molecule type" value="Genomic_DNA"/>
</dbReference>
<dbReference type="InterPro" id="IPR026816">
    <property type="entry name" value="Flavodoxin_dom"/>
</dbReference>
<protein>
    <submittedName>
        <fullName evidence="2">Flavodoxin domain-containing protein</fullName>
    </submittedName>
</protein>
<dbReference type="Pfam" id="PF12724">
    <property type="entry name" value="Flavodoxin_5"/>
    <property type="match status" value="1"/>
</dbReference>
<evidence type="ECO:0000313" key="3">
    <source>
        <dbReference type="Proteomes" id="UP001347146"/>
    </source>
</evidence>
<proteinExistence type="predicted"/>
<gene>
    <name evidence="2" type="ORF">VZC37_07350</name>
</gene>
<feature type="domain" description="Flavodoxin" evidence="1">
    <location>
        <begin position="4"/>
        <end position="135"/>
    </location>
</feature>
<dbReference type="PANTHER" id="PTHR38030:SF2">
    <property type="entry name" value="PROTOPORPHYRINOGEN IX DEHYDROGENASE [QUINONE]"/>
    <property type="match status" value="1"/>
</dbReference>
<dbReference type="SUPFAM" id="SSF52218">
    <property type="entry name" value="Flavoproteins"/>
    <property type="match status" value="1"/>
</dbReference>
<comment type="caution">
    <text evidence="2">The sequence shown here is derived from an EMBL/GenBank/DDBJ whole genome shotgun (WGS) entry which is preliminary data.</text>
</comment>
<dbReference type="RefSeq" id="WP_330431825.1">
    <property type="nucleotide sequence ID" value="NZ_JAZDUF010000002.1"/>
</dbReference>
<dbReference type="Gene3D" id="3.40.50.360">
    <property type="match status" value="1"/>
</dbReference>
<dbReference type="PANTHER" id="PTHR38030">
    <property type="entry name" value="PROTOPORPHYRINOGEN IX DEHYDROGENASE [MENAQUINONE]"/>
    <property type="match status" value="1"/>
</dbReference>